<evidence type="ECO:0000256" key="1">
    <source>
        <dbReference type="ARBA" id="ARBA00024322"/>
    </source>
</evidence>
<reference evidence="5 6" key="1">
    <citation type="submission" date="2019-02" db="EMBL/GenBank/DDBJ databases">
        <title>Deep-cultivation of Planctomycetes and their phenomic and genomic characterization uncovers novel biology.</title>
        <authorList>
            <person name="Wiegand S."/>
            <person name="Jogler M."/>
            <person name="Boedeker C."/>
            <person name="Pinto D."/>
            <person name="Vollmers J."/>
            <person name="Rivas-Marin E."/>
            <person name="Kohn T."/>
            <person name="Peeters S.H."/>
            <person name="Heuer A."/>
            <person name="Rast P."/>
            <person name="Oberbeckmann S."/>
            <person name="Bunk B."/>
            <person name="Jeske O."/>
            <person name="Meyerdierks A."/>
            <person name="Storesund J.E."/>
            <person name="Kallscheuer N."/>
            <person name="Luecker S."/>
            <person name="Lage O.M."/>
            <person name="Pohl T."/>
            <person name="Merkel B.J."/>
            <person name="Hornburger P."/>
            <person name="Mueller R.-W."/>
            <person name="Bruemmer F."/>
            <person name="Labrenz M."/>
            <person name="Spormann A.M."/>
            <person name="Op den Camp H."/>
            <person name="Overmann J."/>
            <person name="Amann R."/>
            <person name="Jetten M.S.M."/>
            <person name="Mascher T."/>
            <person name="Medema M.H."/>
            <person name="Devos D.P."/>
            <person name="Kaster A.-K."/>
            <person name="Ovreas L."/>
            <person name="Rohde M."/>
            <person name="Galperin M.Y."/>
            <person name="Jogler C."/>
        </authorList>
    </citation>
    <scope>NUCLEOTIDE SEQUENCE [LARGE SCALE GENOMIC DNA]</scope>
    <source>
        <strain evidence="5 6">Q31a</strain>
    </source>
</reference>
<feature type="domain" description="BMC" evidence="4">
    <location>
        <begin position="111"/>
        <end position="195"/>
    </location>
</feature>
<evidence type="ECO:0000256" key="3">
    <source>
        <dbReference type="PROSITE-ProRule" id="PRU01278"/>
    </source>
</evidence>
<protein>
    <recommendedName>
        <fullName evidence="4">BMC domain-containing protein</fullName>
    </recommendedName>
</protein>
<evidence type="ECO:0000313" key="5">
    <source>
        <dbReference type="EMBL" id="QDV28051.1"/>
    </source>
</evidence>
<dbReference type="PANTHER" id="PTHR33941:SF11">
    <property type="entry name" value="BACTERIAL MICROCOMPARTMENT SHELL PROTEIN PDUJ"/>
    <property type="match status" value="1"/>
</dbReference>
<dbReference type="AlphaFoldDB" id="A0A518GHH6"/>
<proteinExistence type="inferred from homology"/>
<gene>
    <name evidence="5" type="ORF">Q31a_64440</name>
</gene>
<dbReference type="KEGG" id="ahel:Q31a_64440"/>
<dbReference type="EMBL" id="CP036298">
    <property type="protein sequence ID" value="QDV28051.1"/>
    <property type="molecule type" value="Genomic_DNA"/>
</dbReference>
<dbReference type="SUPFAM" id="SSF143414">
    <property type="entry name" value="CcmK-like"/>
    <property type="match status" value="2"/>
</dbReference>
<evidence type="ECO:0000259" key="4">
    <source>
        <dbReference type="PROSITE" id="PS51930"/>
    </source>
</evidence>
<dbReference type="InterPro" id="IPR044872">
    <property type="entry name" value="CcmK/CsoS1_BMC"/>
</dbReference>
<name>A0A518GHH6_9BACT</name>
<comment type="similarity">
    <text evidence="3">Belongs to the bacterial microcompartments protein family.</text>
</comment>
<accession>A0A518GHH6</accession>
<dbReference type="Pfam" id="PF00936">
    <property type="entry name" value="BMC"/>
    <property type="match status" value="2"/>
</dbReference>
<organism evidence="5 6">
    <name type="scientific">Aureliella helgolandensis</name>
    <dbReference type="NCBI Taxonomy" id="2527968"/>
    <lineage>
        <taxon>Bacteria</taxon>
        <taxon>Pseudomonadati</taxon>
        <taxon>Planctomycetota</taxon>
        <taxon>Planctomycetia</taxon>
        <taxon>Pirellulales</taxon>
        <taxon>Pirellulaceae</taxon>
        <taxon>Aureliella</taxon>
    </lineage>
</organism>
<evidence type="ECO:0000313" key="6">
    <source>
        <dbReference type="Proteomes" id="UP000318017"/>
    </source>
</evidence>
<dbReference type="Gene3D" id="3.30.70.1710">
    <property type="match status" value="2"/>
</dbReference>
<keyword evidence="2" id="KW-1283">Bacterial microcompartment</keyword>
<dbReference type="InterPro" id="IPR050575">
    <property type="entry name" value="BMC_shell"/>
</dbReference>
<dbReference type="PANTHER" id="PTHR33941">
    <property type="entry name" value="PROPANEDIOL UTILIZATION PROTEIN PDUA"/>
    <property type="match status" value="1"/>
</dbReference>
<dbReference type="InterPro" id="IPR037233">
    <property type="entry name" value="CcmK-like_sf"/>
</dbReference>
<dbReference type="SMART" id="SM00877">
    <property type="entry name" value="BMC"/>
    <property type="match status" value="1"/>
</dbReference>
<dbReference type="InterPro" id="IPR000249">
    <property type="entry name" value="BMC_dom"/>
</dbReference>
<dbReference type="Proteomes" id="UP000318017">
    <property type="component" value="Chromosome"/>
</dbReference>
<dbReference type="PROSITE" id="PS51930">
    <property type="entry name" value="BMC_2"/>
    <property type="match status" value="1"/>
</dbReference>
<comment type="subcellular location">
    <subcellularLocation>
        <location evidence="1">Bacterial microcompartment</location>
    </subcellularLocation>
</comment>
<keyword evidence="6" id="KW-1185">Reference proteome</keyword>
<sequence>MVALDAMEKTATFELWQVELNDFLGTCIKIRGAVDQVSTAIDAGYSVAERMQGNPFRSVISQLSSGGTKGIESRVEFNQLIQQNVVKLPTPASNHTSDDRANSVSKVSVQALGFIETQGFTAVFEAIDTACKAAQVEVVGKEKLGGGYVTIVIRGDVAAVTAAIEAARPKVDGLGKLVAAHVIARPSPSVLALLP</sequence>
<dbReference type="CDD" id="cd07045">
    <property type="entry name" value="BMC_CcmK_like"/>
    <property type="match status" value="1"/>
</dbReference>
<dbReference type="GO" id="GO:0031469">
    <property type="term" value="C:bacterial microcompartment"/>
    <property type="evidence" value="ECO:0007669"/>
    <property type="project" value="UniProtKB-SubCell"/>
</dbReference>
<evidence type="ECO:0000256" key="2">
    <source>
        <dbReference type="ARBA" id="ARBA00024446"/>
    </source>
</evidence>